<keyword evidence="9 12" id="KW-0472">Membrane</keyword>
<feature type="transmembrane region" description="Helical" evidence="12">
    <location>
        <begin position="29"/>
        <end position="53"/>
    </location>
</feature>
<keyword evidence="10" id="KW-0458">Lysosome</keyword>
<evidence type="ECO:0000256" key="2">
    <source>
        <dbReference type="ARBA" id="ARBA00004265"/>
    </source>
</evidence>
<dbReference type="EMBL" id="VZTC01008928">
    <property type="protein sequence ID" value="NXB53217.1"/>
    <property type="molecule type" value="Genomic_DNA"/>
</dbReference>
<evidence type="ECO:0000256" key="11">
    <source>
        <dbReference type="ARBA" id="ARBA00035075"/>
    </source>
</evidence>
<accession>A0A7K8EPK4</accession>
<dbReference type="Proteomes" id="UP000522331">
    <property type="component" value="Unassembled WGS sequence"/>
</dbReference>
<feature type="non-terminal residue" evidence="13">
    <location>
        <position position="1"/>
    </location>
</feature>
<feature type="non-terminal residue" evidence="13">
    <location>
        <position position="102"/>
    </location>
</feature>
<evidence type="ECO:0000256" key="1">
    <source>
        <dbReference type="ARBA" id="ARBA00004155"/>
    </source>
</evidence>
<dbReference type="PRINTS" id="PR02095">
    <property type="entry name" value="TRNSPORTRHRG"/>
</dbReference>
<keyword evidence="7" id="KW-0967">Endosome</keyword>
<keyword evidence="8 12" id="KW-1133">Transmembrane helix</keyword>
<evidence type="ECO:0000313" key="13">
    <source>
        <dbReference type="EMBL" id="NXB53217.1"/>
    </source>
</evidence>
<dbReference type="PANTHER" id="PTHR31525">
    <property type="entry name" value="HEME TRANSPORTER HRG1"/>
    <property type="match status" value="1"/>
</dbReference>
<dbReference type="GO" id="GO:0005765">
    <property type="term" value="C:lysosomal membrane"/>
    <property type="evidence" value="ECO:0007669"/>
    <property type="project" value="UniProtKB-SubCell"/>
</dbReference>
<reference evidence="13 14" key="1">
    <citation type="submission" date="2019-09" db="EMBL/GenBank/DDBJ databases">
        <title>Bird 10,000 Genomes (B10K) Project - Family phase.</title>
        <authorList>
            <person name="Zhang G."/>
        </authorList>
    </citation>
    <scope>NUCLEOTIDE SEQUENCE [LARGE SCALE GENOMIC DNA]</scope>
    <source>
        <strain evidence="13">B10K-DU-002-02</strain>
        <tissue evidence="13">Muscle</tissue>
    </source>
</reference>
<evidence type="ECO:0000256" key="10">
    <source>
        <dbReference type="ARBA" id="ARBA00023228"/>
    </source>
</evidence>
<evidence type="ECO:0000256" key="7">
    <source>
        <dbReference type="ARBA" id="ARBA00022753"/>
    </source>
</evidence>
<gene>
    <name evidence="13" type="primary">Slc48a1</name>
    <name evidence="13" type="ORF">LEUROT_R14234</name>
</gene>
<dbReference type="PANTHER" id="PTHR31525:SF1">
    <property type="entry name" value="HEME TRANSPORTER HRG1"/>
    <property type="match status" value="1"/>
</dbReference>
<comment type="subcellular location">
    <subcellularLocation>
        <location evidence="2">Cytoplasmic vesicle</location>
        <location evidence="2">Phagosome membrane</location>
        <topology evidence="2">Multi-pass membrane protein</topology>
    </subcellularLocation>
    <subcellularLocation>
        <location evidence="3">Endosome membrane</location>
        <topology evidence="3">Multi-pass membrane protein</topology>
    </subcellularLocation>
    <subcellularLocation>
        <location evidence="1">Lysosome membrane</location>
        <topology evidence="1">Multi-pass membrane protein</topology>
    </subcellularLocation>
</comment>
<comment type="caution">
    <text evidence="13">The sequence shown here is derived from an EMBL/GenBank/DDBJ whole genome shotgun (WGS) entry which is preliminary data.</text>
</comment>
<dbReference type="GO" id="GO:0020037">
    <property type="term" value="F:heme binding"/>
    <property type="evidence" value="ECO:0007669"/>
    <property type="project" value="TreeGrafter"/>
</dbReference>
<dbReference type="GO" id="GO:0005886">
    <property type="term" value="C:plasma membrane"/>
    <property type="evidence" value="ECO:0007669"/>
    <property type="project" value="TreeGrafter"/>
</dbReference>
<dbReference type="GO" id="GO:0015232">
    <property type="term" value="F:heme transmembrane transporter activity"/>
    <property type="evidence" value="ECO:0007669"/>
    <property type="project" value="InterPro"/>
</dbReference>
<sequence>TGVLALWALITHVMYLQDYWRTWLKGLRFFLAVGILFCALSGLGCCTFLALAITQHQSLADPRSYFLSCVWSFMALKWALLLSLYSRRYRAEFADISILSDF</sequence>
<evidence type="ECO:0000256" key="4">
    <source>
        <dbReference type="ARBA" id="ARBA00006203"/>
    </source>
</evidence>
<evidence type="ECO:0000256" key="12">
    <source>
        <dbReference type="SAM" id="Phobius"/>
    </source>
</evidence>
<dbReference type="InterPro" id="IPR026218">
    <property type="entry name" value="HRG"/>
</dbReference>
<dbReference type="Pfam" id="PF16954">
    <property type="entry name" value="HRG"/>
    <property type="match status" value="1"/>
</dbReference>
<keyword evidence="5" id="KW-0813">Transport</keyword>
<evidence type="ECO:0000313" key="14">
    <source>
        <dbReference type="Proteomes" id="UP000522331"/>
    </source>
</evidence>
<evidence type="ECO:0000256" key="5">
    <source>
        <dbReference type="ARBA" id="ARBA00022448"/>
    </source>
</evidence>
<proteinExistence type="inferred from homology"/>
<protein>
    <submittedName>
        <fullName evidence="13">HRG1 protein</fullName>
    </submittedName>
</protein>
<evidence type="ECO:0000256" key="9">
    <source>
        <dbReference type="ARBA" id="ARBA00023136"/>
    </source>
</evidence>
<comment type="similarity">
    <text evidence="4">Belongs to the HRG family.</text>
</comment>
<organism evidence="13 14">
    <name type="scientific">Leucopsar rothschildi</name>
    <name type="common">Bali myna</name>
    <name type="synonym">Rothschild's mynah</name>
    <dbReference type="NCBI Taxonomy" id="127929"/>
    <lineage>
        <taxon>Eukaryota</taxon>
        <taxon>Metazoa</taxon>
        <taxon>Chordata</taxon>
        <taxon>Craniata</taxon>
        <taxon>Vertebrata</taxon>
        <taxon>Euteleostomi</taxon>
        <taxon>Archelosauria</taxon>
        <taxon>Archosauria</taxon>
        <taxon>Dinosauria</taxon>
        <taxon>Saurischia</taxon>
        <taxon>Theropoda</taxon>
        <taxon>Coelurosauria</taxon>
        <taxon>Aves</taxon>
        <taxon>Neognathae</taxon>
        <taxon>Neoaves</taxon>
        <taxon>Telluraves</taxon>
        <taxon>Australaves</taxon>
        <taxon>Passeriformes</taxon>
        <taxon>Sturnidae</taxon>
        <taxon>Leucopsar</taxon>
    </lineage>
</organism>
<keyword evidence="14" id="KW-1185">Reference proteome</keyword>
<dbReference type="GO" id="GO:0010008">
    <property type="term" value="C:endosome membrane"/>
    <property type="evidence" value="ECO:0007669"/>
    <property type="project" value="UniProtKB-SubCell"/>
</dbReference>
<dbReference type="GO" id="GO:0030670">
    <property type="term" value="C:phagocytic vesicle membrane"/>
    <property type="evidence" value="ECO:0007669"/>
    <property type="project" value="UniProtKB-SubCell"/>
</dbReference>
<evidence type="ECO:0000256" key="8">
    <source>
        <dbReference type="ARBA" id="ARBA00022989"/>
    </source>
</evidence>
<evidence type="ECO:0000256" key="6">
    <source>
        <dbReference type="ARBA" id="ARBA00022692"/>
    </source>
</evidence>
<comment type="catalytic activity">
    <reaction evidence="11">
        <text>heme b(in) = heme b(out)</text>
        <dbReference type="Rhea" id="RHEA:75443"/>
        <dbReference type="ChEBI" id="CHEBI:60344"/>
    </reaction>
</comment>
<name>A0A7K8EPK4_LEURO</name>
<evidence type="ECO:0000256" key="3">
    <source>
        <dbReference type="ARBA" id="ARBA00004337"/>
    </source>
</evidence>
<keyword evidence="6 12" id="KW-0812">Transmembrane</keyword>
<feature type="transmembrane region" description="Helical" evidence="12">
    <location>
        <begin position="65"/>
        <end position="85"/>
    </location>
</feature>
<dbReference type="AlphaFoldDB" id="A0A7K8EPK4"/>